<proteinExistence type="predicted"/>
<dbReference type="PANTHER" id="PTHR43143">
    <property type="entry name" value="METALLOPHOSPHOESTERASE, CALCINEURIN SUPERFAMILY"/>
    <property type="match status" value="1"/>
</dbReference>
<gene>
    <name evidence="2" type="ORF">GGQ22_10170</name>
</gene>
<feature type="signal peptide" evidence="1">
    <location>
        <begin position="1"/>
        <end position="26"/>
    </location>
</feature>
<dbReference type="AlphaFoldDB" id="A0A6I3JBF0"/>
<dbReference type="PROSITE" id="PS51318">
    <property type="entry name" value="TAT"/>
    <property type="match status" value="1"/>
</dbReference>
<dbReference type="RefSeq" id="WP_154615029.1">
    <property type="nucleotide sequence ID" value="NZ_CP053660.1"/>
</dbReference>
<evidence type="ECO:0000313" key="3">
    <source>
        <dbReference type="Proteomes" id="UP000433406"/>
    </source>
</evidence>
<dbReference type="Gene3D" id="3.60.21.10">
    <property type="match status" value="1"/>
</dbReference>
<evidence type="ECO:0000256" key="1">
    <source>
        <dbReference type="SAM" id="SignalP"/>
    </source>
</evidence>
<keyword evidence="3" id="KW-1185">Reference proteome</keyword>
<feature type="chain" id="PRO_5039700296" evidence="1">
    <location>
        <begin position="27"/>
        <end position="588"/>
    </location>
</feature>
<reference evidence="2 3" key="1">
    <citation type="submission" date="2019-10" db="EMBL/GenBank/DDBJ databases">
        <title>Nocardioides novel species isolated from the excrement of Marmot.</title>
        <authorList>
            <person name="Zhang G."/>
        </authorList>
    </citation>
    <scope>NUCLEOTIDE SEQUENCE [LARGE SCALE GENOMIC DNA]</scope>
    <source>
        <strain evidence="3">zg-579</strain>
    </source>
</reference>
<dbReference type="Proteomes" id="UP000433406">
    <property type="component" value="Unassembled WGS sequence"/>
</dbReference>
<dbReference type="SUPFAM" id="SSF56300">
    <property type="entry name" value="Metallo-dependent phosphatases"/>
    <property type="match status" value="1"/>
</dbReference>
<name>A0A6I3JBF0_9ACTN</name>
<dbReference type="InterPro" id="IPR029052">
    <property type="entry name" value="Metallo-depent_PP-like"/>
</dbReference>
<dbReference type="NCBIfam" id="TIGR03767">
    <property type="entry name" value="P_acnes_RR"/>
    <property type="match status" value="1"/>
</dbReference>
<dbReference type="EMBL" id="WLCI01000011">
    <property type="protein sequence ID" value="MTB95448.1"/>
    <property type="molecule type" value="Genomic_DNA"/>
</dbReference>
<accession>A0A6I3JBF0</accession>
<sequence>MPEISRRQLLRSAGAAALAATTAASAAATSAASAASSAGSTAAAAVAKRGTTLARVIRKGAPGALGYAPLVAGPGEKHRLRQDLGLKAAARRARKRKGLLAFAQLSDVHVLDAQSPLRVEWVDRWDDADLGGPTPGNQLSSSYRAHEMLTAHIADSMVRQINAIGKGPVTGKPLAVAVQTGDNSDNSQYNEIRWNIDVLDGGEVRVDSGDTEKWEGVHDLDPDHYDIHYYHPDGQPEGAEVDRPRGTFGFPTVPGLLDAARRPFEAEGLAMPWITAFGNHDGLVQGNFPQTIEGLSEFAVGSIKAIQPPEGIAKLEVLGALLARGEAVARLLKRIAEAPNTRTVTPDEDRRLLSRAEVVAEHFETTSKPVGHGFTEENKAQGTAYYAYTRNKIRFVVLDSVNTAGGQNGSIDRAQLAWLKRTLKQAKADKKYAVICSHHPSTSMTNNEGGDRVLAEELIKVLHAHPVVIAWVNGHTHTNHVWPRPVVANKKKNKGRGFWEINTASHIDWPQQSRLIEVADNKDGTLSIFATMVDHGGAVTPGADLGDTHALASIGRELAANEWQEKGGDRRGTSADRNVELLIRNPLR</sequence>
<dbReference type="InterPro" id="IPR006311">
    <property type="entry name" value="TAT_signal"/>
</dbReference>
<dbReference type="PANTHER" id="PTHR43143:SF1">
    <property type="entry name" value="SERINE_THREONINE-PROTEIN PHOSPHATASE CPPED1"/>
    <property type="match status" value="1"/>
</dbReference>
<dbReference type="InterPro" id="IPR051918">
    <property type="entry name" value="STPP_CPPED1"/>
</dbReference>
<dbReference type="InterPro" id="IPR022506">
    <property type="entry name" value="Metallophosphoesterase_PPA1498"/>
</dbReference>
<organism evidence="2 3">
    <name type="scientific">Nocardioides marmotae</name>
    <dbReference type="NCBI Taxonomy" id="2663857"/>
    <lineage>
        <taxon>Bacteria</taxon>
        <taxon>Bacillati</taxon>
        <taxon>Actinomycetota</taxon>
        <taxon>Actinomycetes</taxon>
        <taxon>Propionibacteriales</taxon>
        <taxon>Nocardioidaceae</taxon>
        <taxon>Nocardioides</taxon>
    </lineage>
</organism>
<comment type="caution">
    <text evidence="2">The sequence shown here is derived from an EMBL/GenBank/DDBJ whole genome shotgun (WGS) entry which is preliminary data.</text>
</comment>
<protein>
    <submittedName>
        <fullName evidence="2">TIGR03767 family metallophosphoesterase</fullName>
    </submittedName>
</protein>
<evidence type="ECO:0000313" key="2">
    <source>
        <dbReference type="EMBL" id="MTB95448.1"/>
    </source>
</evidence>
<keyword evidence="1" id="KW-0732">Signal</keyword>